<evidence type="ECO:0000256" key="7">
    <source>
        <dbReference type="ARBA" id="ARBA00023002"/>
    </source>
</evidence>
<keyword evidence="8" id="KW-0963">Cytoplasm</keyword>
<feature type="binding site" evidence="8">
    <location>
        <begin position="516"/>
        <end position="519"/>
    </location>
    <ligand>
        <name>FAD</name>
        <dbReference type="ChEBI" id="CHEBI:57692"/>
    </ligand>
</feature>
<reference evidence="12 13" key="1">
    <citation type="submission" date="2016-10" db="EMBL/GenBank/DDBJ databases">
        <title>The genome sequence of Colletotrichum fioriniae PJ7.</title>
        <authorList>
            <person name="Baroncelli R."/>
        </authorList>
    </citation>
    <scope>NUCLEOTIDE SEQUENCE [LARGE SCALE GENOMIC DNA]</scope>
    <source>
        <strain evidence="12 13">Tom-12</strain>
    </source>
</reference>
<feature type="binding site" evidence="8">
    <location>
        <begin position="666"/>
        <end position="670"/>
    </location>
    <ligand>
        <name>NADP(+)</name>
        <dbReference type="ChEBI" id="CHEBI:58349"/>
    </ligand>
</feature>
<comment type="caution">
    <text evidence="12">The sequence shown here is derived from an EMBL/GenBank/DDBJ whole genome shotgun (WGS) entry which is preliminary data.</text>
</comment>
<feature type="binding site" evidence="8">
    <location>
        <begin position="461"/>
        <end position="464"/>
    </location>
    <ligand>
        <name>FAD</name>
        <dbReference type="ChEBI" id="CHEBI:57692"/>
    </ligand>
</feature>
<dbReference type="Pfam" id="PF00667">
    <property type="entry name" value="FAD_binding_1"/>
    <property type="match status" value="1"/>
</dbReference>
<comment type="function">
    <text evidence="8">NADPH-dependent reductase which is a central component of the cytosolic iron-sulfur (Fe-S) protein assembly (CIA) machinery. Transfers electrons from NADPH via its FAD and FMN prosthetic groups to the [2Fe-2S] cluster of DRE2, another key component of the CIA machinery. In turn, this reduced cluster provides electrons for assembly of cytosolic iron-sulfur cluster proteins. Positively controls H(2)O(2)-induced cell death.</text>
</comment>
<organism evidence="12 13">
    <name type="scientific">Colletotrichum tamarilloi</name>
    <dbReference type="NCBI Taxonomy" id="1209934"/>
    <lineage>
        <taxon>Eukaryota</taxon>
        <taxon>Fungi</taxon>
        <taxon>Dikarya</taxon>
        <taxon>Ascomycota</taxon>
        <taxon>Pezizomycotina</taxon>
        <taxon>Sordariomycetes</taxon>
        <taxon>Hypocreomycetidae</taxon>
        <taxon>Glomerellales</taxon>
        <taxon>Glomerellaceae</taxon>
        <taxon>Colletotrichum</taxon>
        <taxon>Colletotrichum acutatum species complex</taxon>
    </lineage>
</organism>
<comment type="caution">
    <text evidence="8">Lacks conserved residue(s) required for the propagation of feature annotation.</text>
</comment>
<proteinExistence type="inferred from homology"/>
<gene>
    <name evidence="8" type="primary">TAH18</name>
    <name evidence="12" type="ORF">CTAM01_03196</name>
</gene>
<dbReference type="InterPro" id="IPR003097">
    <property type="entry name" value="CysJ-like_FAD-binding"/>
</dbReference>
<dbReference type="InterPro" id="IPR001709">
    <property type="entry name" value="Flavoprot_Pyr_Nucl_cyt_Rdtase"/>
</dbReference>
<dbReference type="InterPro" id="IPR039261">
    <property type="entry name" value="FNR_nucleotide-bd"/>
</dbReference>
<keyword evidence="6 8" id="KW-0521">NADP</keyword>
<dbReference type="InterPro" id="IPR017927">
    <property type="entry name" value="FAD-bd_FR_type"/>
</dbReference>
<dbReference type="PRINTS" id="PR00371">
    <property type="entry name" value="FPNCR"/>
</dbReference>
<evidence type="ECO:0000256" key="1">
    <source>
        <dbReference type="ARBA" id="ARBA00001917"/>
    </source>
</evidence>
<dbReference type="GeneID" id="85403471"/>
<comment type="subunit">
    <text evidence="8">Interacts with DRE2; as part of the cytosolic iron-sulfur (Fe-S) protein assembly (CIA) machinery.</text>
</comment>
<evidence type="ECO:0000256" key="2">
    <source>
        <dbReference type="ARBA" id="ARBA00001974"/>
    </source>
</evidence>
<feature type="binding site" evidence="8">
    <location>
        <position position="733"/>
    </location>
    <ligand>
        <name>FAD</name>
        <dbReference type="ChEBI" id="CHEBI:57692"/>
    </ligand>
</feature>
<dbReference type="PANTHER" id="PTHR19384">
    <property type="entry name" value="NITRIC OXIDE SYNTHASE-RELATED"/>
    <property type="match status" value="1"/>
</dbReference>
<feature type="binding site" evidence="8">
    <location>
        <position position="431"/>
    </location>
    <ligand>
        <name>FAD</name>
        <dbReference type="ChEBI" id="CHEBI:57692"/>
    </ligand>
</feature>
<feature type="binding site" evidence="8">
    <location>
        <position position="147"/>
    </location>
    <ligand>
        <name>FMN</name>
        <dbReference type="ChEBI" id="CHEBI:58210"/>
    </ligand>
</feature>
<accession>A0ABQ9RLE1</accession>
<evidence type="ECO:0000256" key="8">
    <source>
        <dbReference type="HAMAP-Rule" id="MF_03178"/>
    </source>
</evidence>
<feature type="domain" description="Flavodoxin-like" evidence="10">
    <location>
        <begin position="21"/>
        <end position="165"/>
    </location>
</feature>
<comment type="similarity">
    <text evidence="8">In the C-terminal section; belongs to the flavoprotein pyridine nucleotide cytochrome reductase family.</text>
</comment>
<comment type="cofactor">
    <cofactor evidence="1 8">
        <name>FMN</name>
        <dbReference type="ChEBI" id="CHEBI:58210"/>
    </cofactor>
</comment>
<keyword evidence="5 8" id="KW-0274">FAD</keyword>
<protein>
    <recommendedName>
        <fullName evidence="8">NADPH-dependent diflavin oxidoreductase 1</fullName>
        <ecNumber evidence="8">1.18.1.-</ecNumber>
    </recommendedName>
    <alternativeName>
        <fullName evidence="8">NADPH-dependent FMN and FAD-containing oxidoreductase</fullName>
    </alternativeName>
</protein>
<evidence type="ECO:0000259" key="10">
    <source>
        <dbReference type="PROSITE" id="PS50902"/>
    </source>
</evidence>
<comment type="subcellular location">
    <subcellularLocation>
        <location evidence="8">Cytoplasm</location>
    </subcellularLocation>
    <subcellularLocation>
        <location evidence="8">Mitochondrion</location>
    </subcellularLocation>
    <text evidence="8">Relocalizes to mitochondria after H(2)O(2) exposure.</text>
</comment>
<dbReference type="PROSITE" id="PS50902">
    <property type="entry name" value="FLAVODOXIN_LIKE"/>
    <property type="match status" value="1"/>
</dbReference>
<dbReference type="Gene3D" id="2.40.30.10">
    <property type="entry name" value="Translation factors"/>
    <property type="match status" value="1"/>
</dbReference>
<dbReference type="InterPro" id="IPR029039">
    <property type="entry name" value="Flavoprotein-like_sf"/>
</dbReference>
<dbReference type="RefSeq" id="XP_060386232.1">
    <property type="nucleotide sequence ID" value="XM_060519233.1"/>
</dbReference>
<dbReference type="PANTHER" id="PTHR19384:SF10">
    <property type="entry name" value="NADPH-DEPENDENT DIFLAVIN OXIDOREDUCTASE 1"/>
    <property type="match status" value="1"/>
</dbReference>
<comment type="similarity">
    <text evidence="8">In the N-terminal section; belongs to the flavodoxin family.</text>
</comment>
<sequence>MVTEITGPEPAVVADLPGRSMLVLYGSETGNAQDIAEEIGRNAQRLHFKTKVDEMNGAQLSVLLQYSMVIFVISTTGQGDMPRNSIAFWKSLLRKKLPPGCLGAVKFTTFGLGDSLYIKFNWAARKLHKRLEQLGAVEYYPRGEADEQDSDGADERYMPWAADLQKRLLELYPLPEGVSPIPEGALLPPRYTVELATSTETLQNGTSGSSGEHKTNGHVVEIGNDDQPNGTSPNSKTMSAIEDITHATNEMTIAEPSPTGNGLESQNQTPPTTLLPIPDGHAASLELNERVTPTKHFQDVRLVRLAVEPSANGPPTINPFDSLTIYPKNFPKDVQKLIDLMQWNNIADSPLSFRSSSGATNLPRGLYISHDRPTTLRDLLTHNLDITCTPRRSFLKEMYYFSDDEYHKERLLEFTMREYTDEFYDYTTRPRRTILEVLEEFTSVRIPLSRVLDMFPVMRGRDFSIASITHQPSLPPSQETTSTTTTTTMTTGTKTSITLLIALVKYQTILRKIRQGLCSRYLESLTSPGTPLRITLHRSSASLHGPIHARRPLCAVATGTGVAPLRLFIEERLSHLASGVSVGDTAVFFGSRSREADFHFSDVWEDLKAKYTLPSFPTTTTTTTDSAAAAAAAAAIINHADAASATPANPKFDVLPAFSRDKSVPRAYVQDVIRKHPETIRAMVASDAIFVVCGGSLKMSRAVKEAVKDCLRGDSSRYPDDATVEAAFTRLTWWEEIW</sequence>
<dbReference type="Gene3D" id="3.40.50.80">
    <property type="entry name" value="Nucleotide-binding domain of ferredoxin-NADP reductase (FNR) module"/>
    <property type="match status" value="1"/>
</dbReference>
<name>A0ABQ9RLE1_9PEZI</name>
<comment type="catalytic activity">
    <reaction evidence="8">
        <text>2 oxidized [2Fe-2S]-[protein] + NADPH = 2 reduced [2Fe-2S]-[protein] + NADP(+) + H(+)</text>
        <dbReference type="Rhea" id="RHEA:67716"/>
        <dbReference type="Rhea" id="RHEA-COMP:17327"/>
        <dbReference type="Rhea" id="RHEA-COMP:17328"/>
        <dbReference type="ChEBI" id="CHEBI:15378"/>
        <dbReference type="ChEBI" id="CHEBI:33737"/>
        <dbReference type="ChEBI" id="CHEBI:33738"/>
        <dbReference type="ChEBI" id="CHEBI:57783"/>
        <dbReference type="ChEBI" id="CHEBI:58349"/>
    </reaction>
</comment>
<evidence type="ECO:0000256" key="6">
    <source>
        <dbReference type="ARBA" id="ARBA00022857"/>
    </source>
</evidence>
<dbReference type="SUPFAM" id="SSF63380">
    <property type="entry name" value="Riboflavin synthase domain-like"/>
    <property type="match status" value="1"/>
</dbReference>
<evidence type="ECO:0000313" key="13">
    <source>
        <dbReference type="Proteomes" id="UP001227543"/>
    </source>
</evidence>
<dbReference type="Gene3D" id="1.20.990.10">
    <property type="entry name" value="NADPH-cytochrome p450 Reductase, Chain A, domain 3"/>
    <property type="match status" value="1"/>
</dbReference>
<dbReference type="HAMAP" id="MF_03178">
    <property type="entry name" value="NDOR1"/>
    <property type="match status" value="1"/>
</dbReference>
<evidence type="ECO:0000256" key="3">
    <source>
        <dbReference type="ARBA" id="ARBA00022630"/>
    </source>
</evidence>
<keyword evidence="3 8" id="KW-0285">Flavoprotein</keyword>
<feature type="binding site" evidence="8">
    <location>
        <begin position="27"/>
        <end position="32"/>
    </location>
    <ligand>
        <name>FMN</name>
        <dbReference type="ChEBI" id="CHEBI:58210"/>
    </ligand>
</feature>
<evidence type="ECO:0000256" key="9">
    <source>
        <dbReference type="SAM" id="MobiDB-lite"/>
    </source>
</evidence>
<evidence type="ECO:0000256" key="4">
    <source>
        <dbReference type="ARBA" id="ARBA00022643"/>
    </source>
</evidence>
<dbReference type="EMBL" id="MLFU01000007">
    <property type="protein sequence ID" value="KAK1506864.1"/>
    <property type="molecule type" value="Genomic_DNA"/>
</dbReference>
<feature type="binding site" evidence="8">
    <location>
        <begin position="74"/>
        <end position="77"/>
    </location>
    <ligand>
        <name>FMN</name>
        <dbReference type="ChEBI" id="CHEBI:58210"/>
    </ligand>
</feature>
<comment type="similarity">
    <text evidence="8">Belongs to the NADPH-dependent diflavin oxidoreductase NDOR1 family.</text>
</comment>
<dbReference type="Gene3D" id="3.40.50.360">
    <property type="match status" value="1"/>
</dbReference>
<dbReference type="InterPro" id="IPR023173">
    <property type="entry name" value="NADPH_Cyt_P450_Rdtase_alpha"/>
</dbReference>
<keyword evidence="13" id="KW-1185">Reference proteome</keyword>
<dbReference type="SUPFAM" id="SSF52343">
    <property type="entry name" value="Ferredoxin reductase-like, C-terminal NADP-linked domain"/>
    <property type="match status" value="1"/>
</dbReference>
<keyword evidence="4 8" id="KW-0288">FMN</keyword>
<dbReference type="InterPro" id="IPR017938">
    <property type="entry name" value="Riboflavin_synthase-like_b-brl"/>
</dbReference>
<evidence type="ECO:0000313" key="12">
    <source>
        <dbReference type="EMBL" id="KAK1506864.1"/>
    </source>
</evidence>
<keyword evidence="7 8" id="KW-0560">Oxidoreductase</keyword>
<dbReference type="SUPFAM" id="SSF52218">
    <property type="entry name" value="Flavoproteins"/>
    <property type="match status" value="1"/>
</dbReference>
<evidence type="ECO:0000259" key="11">
    <source>
        <dbReference type="PROSITE" id="PS51384"/>
    </source>
</evidence>
<dbReference type="Pfam" id="PF00258">
    <property type="entry name" value="Flavodoxin_1"/>
    <property type="match status" value="1"/>
</dbReference>
<evidence type="ECO:0000256" key="5">
    <source>
        <dbReference type="ARBA" id="ARBA00022827"/>
    </source>
</evidence>
<dbReference type="EC" id="1.18.1.-" evidence="8"/>
<feature type="region of interest" description="Disordered" evidence="9">
    <location>
        <begin position="468"/>
        <end position="489"/>
    </location>
</feature>
<dbReference type="InterPro" id="IPR008254">
    <property type="entry name" value="Flavodoxin/NO_synth"/>
</dbReference>
<feature type="binding site" evidence="8">
    <location>
        <position position="560"/>
    </location>
    <ligand>
        <name>NADP(+)</name>
        <dbReference type="ChEBI" id="CHEBI:58349"/>
    </ligand>
</feature>
<dbReference type="PROSITE" id="PS51384">
    <property type="entry name" value="FAD_FR"/>
    <property type="match status" value="1"/>
</dbReference>
<dbReference type="InterPro" id="IPR028879">
    <property type="entry name" value="NDOR1"/>
</dbReference>
<feature type="compositionally biased region" description="Low complexity" evidence="9">
    <location>
        <begin position="480"/>
        <end position="489"/>
    </location>
</feature>
<feature type="compositionally biased region" description="Polar residues" evidence="9">
    <location>
        <begin position="468"/>
        <end position="479"/>
    </location>
</feature>
<keyword evidence="8" id="KW-0496">Mitochondrion</keyword>
<dbReference type="PRINTS" id="PR00369">
    <property type="entry name" value="FLAVODOXIN"/>
</dbReference>
<feature type="domain" description="FAD-binding FR-type" evidence="11">
    <location>
        <begin position="278"/>
        <end position="553"/>
    </location>
</feature>
<dbReference type="Proteomes" id="UP001227543">
    <property type="component" value="Unassembled WGS sequence"/>
</dbReference>
<dbReference type="InterPro" id="IPR001094">
    <property type="entry name" value="Flavdoxin-like"/>
</dbReference>
<feature type="binding site" evidence="8">
    <location>
        <begin position="659"/>
        <end position="660"/>
    </location>
    <ligand>
        <name>NADP(+)</name>
        <dbReference type="ChEBI" id="CHEBI:58349"/>
    </ligand>
</feature>
<comment type="cofactor">
    <cofactor evidence="2 8">
        <name>FAD</name>
        <dbReference type="ChEBI" id="CHEBI:57692"/>
    </cofactor>
</comment>